<keyword evidence="2 4" id="KW-0863">Zinc-finger</keyword>
<dbReference type="GO" id="GO:0005737">
    <property type="term" value="C:cytoplasm"/>
    <property type="evidence" value="ECO:0007669"/>
    <property type="project" value="TreeGrafter"/>
</dbReference>
<feature type="region of interest" description="Disordered" evidence="5">
    <location>
        <begin position="248"/>
        <end position="336"/>
    </location>
</feature>
<dbReference type="GO" id="GO:0061630">
    <property type="term" value="F:ubiquitin protein ligase activity"/>
    <property type="evidence" value="ECO:0007669"/>
    <property type="project" value="TreeGrafter"/>
</dbReference>
<dbReference type="InterPro" id="IPR004162">
    <property type="entry name" value="SINA-like_animal"/>
</dbReference>
<dbReference type="InterPro" id="IPR013083">
    <property type="entry name" value="Znf_RING/FYVE/PHD"/>
</dbReference>
<dbReference type="PANTHER" id="PTHR45877">
    <property type="entry name" value="E3 UBIQUITIN-PROTEIN LIGASE SIAH2"/>
    <property type="match status" value="1"/>
</dbReference>
<feature type="compositionally biased region" description="Pro residues" evidence="5">
    <location>
        <begin position="415"/>
        <end position="426"/>
    </location>
</feature>
<dbReference type="GO" id="GO:0031624">
    <property type="term" value="F:ubiquitin conjugating enzyme binding"/>
    <property type="evidence" value="ECO:0007669"/>
    <property type="project" value="TreeGrafter"/>
</dbReference>
<dbReference type="GeneID" id="113212325"/>
<dbReference type="InterPro" id="IPR013010">
    <property type="entry name" value="Znf_SIAH"/>
</dbReference>
<evidence type="ECO:0000313" key="8">
    <source>
        <dbReference type="RefSeq" id="XP_052121189.1"/>
    </source>
</evidence>
<feature type="domain" description="SIAH-type" evidence="6">
    <location>
        <begin position="545"/>
        <end position="605"/>
    </location>
</feature>
<dbReference type="Pfam" id="PF21361">
    <property type="entry name" value="Sina_ZnF"/>
    <property type="match status" value="1"/>
</dbReference>
<evidence type="ECO:0000256" key="1">
    <source>
        <dbReference type="ARBA" id="ARBA00022723"/>
    </source>
</evidence>
<feature type="compositionally biased region" description="Low complexity" evidence="5">
    <location>
        <begin position="30"/>
        <end position="39"/>
    </location>
</feature>
<accession>A0A9C6WW57</accession>
<gene>
    <name evidence="8" type="primary">LOC113212325</name>
</gene>
<reference evidence="8" key="1">
    <citation type="submission" date="2025-08" db="UniProtKB">
        <authorList>
            <consortium name="RefSeq"/>
        </authorList>
    </citation>
    <scope>IDENTIFICATION</scope>
    <source>
        <tissue evidence="8">Whole organism</tissue>
    </source>
</reference>
<feature type="region of interest" description="Disordered" evidence="5">
    <location>
        <begin position="137"/>
        <end position="223"/>
    </location>
</feature>
<organism evidence="7 8">
    <name type="scientific">Frankliniella occidentalis</name>
    <name type="common">Western flower thrips</name>
    <name type="synonym">Euthrips occidentalis</name>
    <dbReference type="NCBI Taxonomy" id="133901"/>
    <lineage>
        <taxon>Eukaryota</taxon>
        <taxon>Metazoa</taxon>
        <taxon>Ecdysozoa</taxon>
        <taxon>Arthropoda</taxon>
        <taxon>Hexapoda</taxon>
        <taxon>Insecta</taxon>
        <taxon>Pterygota</taxon>
        <taxon>Neoptera</taxon>
        <taxon>Paraneoptera</taxon>
        <taxon>Thysanoptera</taxon>
        <taxon>Terebrantia</taxon>
        <taxon>Thripoidea</taxon>
        <taxon>Thripidae</taxon>
        <taxon>Frankliniella</taxon>
    </lineage>
</organism>
<dbReference type="GO" id="GO:0008270">
    <property type="term" value="F:zinc ion binding"/>
    <property type="evidence" value="ECO:0007669"/>
    <property type="project" value="UniProtKB-KW"/>
</dbReference>
<name>A0A9C6WW57_FRAOC</name>
<keyword evidence="3" id="KW-0862">Zinc</keyword>
<dbReference type="SUPFAM" id="SSF49599">
    <property type="entry name" value="TRAF domain-like"/>
    <property type="match status" value="1"/>
</dbReference>
<evidence type="ECO:0000259" key="6">
    <source>
        <dbReference type="PROSITE" id="PS51081"/>
    </source>
</evidence>
<feature type="compositionally biased region" description="Gly residues" evidence="5">
    <location>
        <begin position="86"/>
        <end position="107"/>
    </location>
</feature>
<evidence type="ECO:0000256" key="3">
    <source>
        <dbReference type="ARBA" id="ARBA00022833"/>
    </source>
</evidence>
<dbReference type="Proteomes" id="UP000504606">
    <property type="component" value="Unplaced"/>
</dbReference>
<evidence type="ECO:0000256" key="5">
    <source>
        <dbReference type="SAM" id="MobiDB-lite"/>
    </source>
</evidence>
<feature type="region of interest" description="Disordered" evidence="5">
    <location>
        <begin position="1"/>
        <end position="110"/>
    </location>
</feature>
<dbReference type="RefSeq" id="XP_052121189.1">
    <property type="nucleotide sequence ID" value="XM_052265229.1"/>
</dbReference>
<sequence>MLMKQELASVALGGQPPGTLPPRRPCQCPCAAGDSVGPGSAAGAGGGAAEDPEENSPSSDENLPYLDASDTIPDPDDEDGSSLSGTGSGGSTPRGDCGGGGGGGGHKPGVNYSFVHSVYHTQETHEEAILIRMQKAGTAQTGEPGRDGGAVAVVPETSRARQRGAPDKGGHGGDGGGGGSPRAHDAMLTPSTSLRSLDDVPGEPHTDDARAPEELAEEEKEIREEVVVAVLDDFTDFYNNTMKRCSARENEFVDPPREDLPQDAPRPSPAPAYSPPPPPPAPELPPGEPAPRRQDSAEGLGHASEFSTADSPTADDWESTATPCGPSLPASPRLPITRNGRIVFPELVLPELFDGEPGAPQLLCARPEQAMDGEGEAYLYQCMLAMADLGQRAAPVPVHHLRRQQLRPQPQRRQVPPPQLQPPQPEGWPHLGLYEKLKHFAHTCRPLHCAEGDDGLPQVAMTAELNRELLRRMSCARCGLHTVPPVLQCAEGHFLCHDCRPAVPEGAPLFRCTVPQGGAHCGARLPPAMRGRPGPCRMFNGLARSVRYPCRYAPQGCPAPQDMDYLSKAAHEATCAHRQVRCYLGECRWRGLWSRQRAHLVAEHAAEAVAAHWYRLVEVLGRGRAPPPPGLGRTFASSRCCEVVLLAGPAAAEASIFLVHALELPGGARYTVQGLGPGPCCRYRLRFTCEEQELEARGRTLRPDEDADLELRSGRCFRLDRDMFGCSSCAAGHRTALYLEKAAALASGEGACA</sequence>
<feature type="region of interest" description="Disordered" evidence="5">
    <location>
        <begin position="404"/>
        <end position="427"/>
    </location>
</feature>
<dbReference type="OrthoDB" id="941555at2759"/>
<protein>
    <submittedName>
        <fullName evidence="8">Uncharacterized protein LOC113212325</fullName>
    </submittedName>
</protein>
<keyword evidence="1" id="KW-0479">Metal-binding</keyword>
<dbReference type="AlphaFoldDB" id="A0A9C6WW57"/>
<evidence type="ECO:0000256" key="2">
    <source>
        <dbReference type="ARBA" id="ARBA00022771"/>
    </source>
</evidence>
<dbReference type="Gene3D" id="3.30.40.10">
    <property type="entry name" value="Zinc/RING finger domain, C3HC4 (zinc finger)"/>
    <property type="match status" value="1"/>
</dbReference>
<dbReference type="KEGG" id="foc:113212325"/>
<proteinExistence type="predicted"/>
<dbReference type="PROSITE" id="PS51081">
    <property type="entry name" value="ZF_SIAH"/>
    <property type="match status" value="1"/>
</dbReference>
<dbReference type="GO" id="GO:0043161">
    <property type="term" value="P:proteasome-mediated ubiquitin-dependent protein catabolic process"/>
    <property type="evidence" value="ECO:0007669"/>
    <property type="project" value="TreeGrafter"/>
</dbReference>
<keyword evidence="7" id="KW-1185">Reference proteome</keyword>
<dbReference type="PANTHER" id="PTHR45877:SF2">
    <property type="entry name" value="E3 UBIQUITIN-PROTEIN LIGASE SINA-RELATED"/>
    <property type="match status" value="1"/>
</dbReference>
<feature type="compositionally biased region" description="Basic and acidic residues" evidence="5">
    <location>
        <begin position="196"/>
        <end position="213"/>
    </location>
</feature>
<evidence type="ECO:0000313" key="7">
    <source>
        <dbReference type="Proteomes" id="UP000504606"/>
    </source>
</evidence>
<feature type="compositionally biased region" description="Basic and acidic residues" evidence="5">
    <location>
        <begin position="248"/>
        <end position="260"/>
    </location>
</feature>
<evidence type="ECO:0000256" key="4">
    <source>
        <dbReference type="PROSITE-ProRule" id="PRU00455"/>
    </source>
</evidence>
<feature type="compositionally biased region" description="Pro residues" evidence="5">
    <location>
        <begin position="264"/>
        <end position="289"/>
    </location>
</feature>